<feature type="compositionally biased region" description="Basic and acidic residues" evidence="1">
    <location>
        <begin position="63"/>
        <end position="86"/>
    </location>
</feature>
<evidence type="ECO:0000313" key="3">
    <source>
        <dbReference type="Proteomes" id="UP001165063"/>
    </source>
</evidence>
<keyword evidence="3" id="KW-1185">Reference proteome</keyword>
<evidence type="ECO:0000256" key="1">
    <source>
        <dbReference type="SAM" id="MobiDB-lite"/>
    </source>
</evidence>
<accession>A0A9W7DLU0</accession>
<dbReference type="EMBL" id="BSXU01003405">
    <property type="protein sequence ID" value="GMG40032.1"/>
    <property type="molecule type" value="Genomic_DNA"/>
</dbReference>
<feature type="region of interest" description="Disordered" evidence="1">
    <location>
        <begin position="1"/>
        <end position="24"/>
    </location>
</feature>
<sequence length="86" mass="9011">MYRKGKEKLAARILSPNGNADKFPGLEAVSQSLIDLEEPAAAPATAATKAPVVDAAETPASTEQEKFEEASEKAAEPAKEESPKDA</sequence>
<feature type="compositionally biased region" description="Low complexity" evidence="1">
    <location>
        <begin position="42"/>
        <end position="56"/>
    </location>
</feature>
<proteinExistence type="predicted"/>
<name>A0A9W7DLU0_AMBMO</name>
<dbReference type="Proteomes" id="UP001165063">
    <property type="component" value="Unassembled WGS sequence"/>
</dbReference>
<gene>
    <name evidence="2" type="ORF">Amon01_000583900</name>
</gene>
<dbReference type="AlphaFoldDB" id="A0A9W7DLU0"/>
<feature type="region of interest" description="Disordered" evidence="1">
    <location>
        <begin position="42"/>
        <end position="86"/>
    </location>
</feature>
<protein>
    <submittedName>
        <fullName evidence="2">Unnamed protein product</fullName>
    </submittedName>
</protein>
<organism evidence="2 3">
    <name type="scientific">Ambrosiozyma monospora</name>
    <name type="common">Yeast</name>
    <name type="synonym">Endomycopsis monosporus</name>
    <dbReference type="NCBI Taxonomy" id="43982"/>
    <lineage>
        <taxon>Eukaryota</taxon>
        <taxon>Fungi</taxon>
        <taxon>Dikarya</taxon>
        <taxon>Ascomycota</taxon>
        <taxon>Saccharomycotina</taxon>
        <taxon>Pichiomycetes</taxon>
        <taxon>Pichiales</taxon>
        <taxon>Pichiaceae</taxon>
        <taxon>Ambrosiozyma</taxon>
    </lineage>
</organism>
<comment type="caution">
    <text evidence="2">The sequence shown here is derived from an EMBL/GenBank/DDBJ whole genome shotgun (WGS) entry which is preliminary data.</text>
</comment>
<reference evidence="2" key="1">
    <citation type="submission" date="2023-04" db="EMBL/GenBank/DDBJ databases">
        <title>Ambrosiozyma monospora NBRC 1965.</title>
        <authorList>
            <person name="Ichikawa N."/>
            <person name="Sato H."/>
            <person name="Tonouchi N."/>
        </authorList>
    </citation>
    <scope>NUCLEOTIDE SEQUENCE</scope>
    <source>
        <strain evidence="2">NBRC 1965</strain>
    </source>
</reference>
<evidence type="ECO:0000313" key="2">
    <source>
        <dbReference type="EMBL" id="GMG40032.1"/>
    </source>
</evidence>